<evidence type="ECO:0000313" key="7">
    <source>
        <dbReference type="Proteomes" id="UP001139289"/>
    </source>
</evidence>
<dbReference type="PROSITE" id="PS50977">
    <property type="entry name" value="HTH_TETR_2"/>
    <property type="match status" value="1"/>
</dbReference>
<dbReference type="Gene3D" id="1.10.357.10">
    <property type="entry name" value="Tetracycline Repressor, domain 2"/>
    <property type="match status" value="1"/>
</dbReference>
<reference evidence="6" key="1">
    <citation type="submission" date="2021-04" db="EMBL/GenBank/DDBJ databases">
        <title>Microbacterium tenobrionis sp. nov. and Microbacterium allomyrinae sp. nov., isolated from larvae of Tenobrio molitor and Allomyrina dichotoma, respectively.</title>
        <authorList>
            <person name="Lee S.D."/>
        </authorList>
    </citation>
    <scope>NUCLEOTIDE SEQUENCE</scope>
    <source>
        <strain evidence="6">YMB-B2</strain>
    </source>
</reference>
<dbReference type="InterPro" id="IPR001647">
    <property type="entry name" value="HTH_TetR"/>
</dbReference>
<evidence type="ECO:0000313" key="6">
    <source>
        <dbReference type="EMBL" id="MCC2029124.1"/>
    </source>
</evidence>
<gene>
    <name evidence="6" type="ORF">KEC56_06285</name>
</gene>
<dbReference type="SUPFAM" id="SSF46689">
    <property type="entry name" value="Homeodomain-like"/>
    <property type="match status" value="1"/>
</dbReference>
<keyword evidence="3" id="KW-0804">Transcription</keyword>
<sequence length="185" mass="19538">MPRPPLARERVLDAFETLLIDDGERAATLDATAKAAGVSKGGLLYHFASKDDLVAGLLDRLEVAAREDLDRMATAPGGAVAYFLRTSIMEDTALDRVLVAASRIAQGGAAAASDALRRVRESWAEALRPHVRDQTALDLVMLVSDGLYYNNALDTAGAEGSGLAGPVPRGAELEKLIALVQRAVS</sequence>
<dbReference type="GO" id="GO:0000976">
    <property type="term" value="F:transcription cis-regulatory region binding"/>
    <property type="evidence" value="ECO:0007669"/>
    <property type="project" value="TreeGrafter"/>
</dbReference>
<keyword evidence="7" id="KW-1185">Reference proteome</keyword>
<evidence type="ECO:0000256" key="3">
    <source>
        <dbReference type="ARBA" id="ARBA00023163"/>
    </source>
</evidence>
<name>A0A9X1LNT3_9MICO</name>
<protein>
    <submittedName>
        <fullName evidence="6">TetR/AcrR family transcriptional regulator</fullName>
    </submittedName>
</protein>
<feature type="DNA-binding region" description="H-T-H motif" evidence="4">
    <location>
        <begin position="28"/>
        <end position="47"/>
    </location>
</feature>
<dbReference type="RefSeq" id="WP_227530276.1">
    <property type="nucleotide sequence ID" value="NZ_JAGTTM010000002.1"/>
</dbReference>
<evidence type="ECO:0000256" key="2">
    <source>
        <dbReference type="ARBA" id="ARBA00023125"/>
    </source>
</evidence>
<keyword evidence="1" id="KW-0805">Transcription regulation</keyword>
<proteinExistence type="predicted"/>
<keyword evidence="2 4" id="KW-0238">DNA-binding</keyword>
<dbReference type="PANTHER" id="PTHR30055">
    <property type="entry name" value="HTH-TYPE TRANSCRIPTIONAL REGULATOR RUTR"/>
    <property type="match status" value="1"/>
</dbReference>
<dbReference type="Pfam" id="PF00440">
    <property type="entry name" value="TetR_N"/>
    <property type="match status" value="1"/>
</dbReference>
<feature type="domain" description="HTH tetR-type" evidence="5">
    <location>
        <begin position="5"/>
        <end position="65"/>
    </location>
</feature>
<dbReference type="InterPro" id="IPR009057">
    <property type="entry name" value="Homeodomain-like_sf"/>
</dbReference>
<comment type="caution">
    <text evidence="6">The sequence shown here is derived from an EMBL/GenBank/DDBJ whole genome shotgun (WGS) entry which is preliminary data.</text>
</comment>
<evidence type="ECO:0000259" key="5">
    <source>
        <dbReference type="PROSITE" id="PS50977"/>
    </source>
</evidence>
<dbReference type="EMBL" id="JAGTTM010000002">
    <property type="protein sequence ID" value="MCC2029124.1"/>
    <property type="molecule type" value="Genomic_DNA"/>
</dbReference>
<dbReference type="InterPro" id="IPR050109">
    <property type="entry name" value="HTH-type_TetR-like_transc_reg"/>
</dbReference>
<dbReference type="GO" id="GO:0003700">
    <property type="term" value="F:DNA-binding transcription factor activity"/>
    <property type="evidence" value="ECO:0007669"/>
    <property type="project" value="TreeGrafter"/>
</dbReference>
<dbReference type="Proteomes" id="UP001139289">
    <property type="component" value="Unassembled WGS sequence"/>
</dbReference>
<organism evidence="6 7">
    <name type="scientific">Microbacterium tenebrionis</name>
    <dbReference type="NCBI Taxonomy" id="2830665"/>
    <lineage>
        <taxon>Bacteria</taxon>
        <taxon>Bacillati</taxon>
        <taxon>Actinomycetota</taxon>
        <taxon>Actinomycetes</taxon>
        <taxon>Micrococcales</taxon>
        <taxon>Microbacteriaceae</taxon>
        <taxon>Microbacterium</taxon>
    </lineage>
</organism>
<dbReference type="AlphaFoldDB" id="A0A9X1LNT3"/>
<dbReference type="PANTHER" id="PTHR30055:SF234">
    <property type="entry name" value="HTH-TYPE TRANSCRIPTIONAL REGULATOR BETI"/>
    <property type="match status" value="1"/>
</dbReference>
<evidence type="ECO:0000256" key="1">
    <source>
        <dbReference type="ARBA" id="ARBA00023015"/>
    </source>
</evidence>
<evidence type="ECO:0000256" key="4">
    <source>
        <dbReference type="PROSITE-ProRule" id="PRU00335"/>
    </source>
</evidence>
<accession>A0A9X1LNT3</accession>
<dbReference type="PRINTS" id="PR00455">
    <property type="entry name" value="HTHTETR"/>
</dbReference>